<dbReference type="InterPro" id="IPR052516">
    <property type="entry name" value="N-heterocyclic_Hydroxylase"/>
</dbReference>
<dbReference type="InterPro" id="IPR008274">
    <property type="entry name" value="AldOxase/xan_DH_MoCoBD1"/>
</dbReference>
<dbReference type="Gene3D" id="3.90.1170.50">
    <property type="entry name" value="Aldehyde oxidase/xanthine dehydrogenase, a/b hammerhead"/>
    <property type="match status" value="1"/>
</dbReference>
<dbReference type="PANTHER" id="PTHR47495">
    <property type="entry name" value="ALDEHYDE DEHYDROGENASE"/>
    <property type="match status" value="1"/>
</dbReference>
<dbReference type="InterPro" id="IPR046867">
    <property type="entry name" value="AldOxase/xan_DH_MoCoBD2"/>
</dbReference>
<reference evidence="2" key="1">
    <citation type="submission" date="2018-05" db="EMBL/GenBank/DDBJ databases">
        <authorList>
            <person name="Lanie J.A."/>
            <person name="Ng W.-L."/>
            <person name="Kazmierczak K.M."/>
            <person name="Andrzejewski T.M."/>
            <person name="Davidsen T.M."/>
            <person name="Wayne K.J."/>
            <person name="Tettelin H."/>
            <person name="Glass J.I."/>
            <person name="Rusch D."/>
            <person name="Podicherti R."/>
            <person name="Tsui H.-C.T."/>
            <person name="Winkler M.E."/>
        </authorList>
    </citation>
    <scope>NUCLEOTIDE SEQUENCE</scope>
</reference>
<dbReference type="EMBL" id="UINC01008551">
    <property type="protein sequence ID" value="SVA38473.1"/>
    <property type="molecule type" value="Genomic_DNA"/>
</dbReference>
<dbReference type="InterPro" id="IPR012368">
    <property type="entry name" value="OxRdtase_Mopterin-bd_su_IorB"/>
</dbReference>
<dbReference type="Pfam" id="PF20256">
    <property type="entry name" value="MoCoBD_2"/>
    <property type="match status" value="2"/>
</dbReference>
<protein>
    <recommendedName>
        <fullName evidence="1">Aldehyde oxidase/xanthine dehydrogenase a/b hammerhead domain-containing protein</fullName>
    </recommendedName>
</protein>
<feature type="domain" description="Aldehyde oxidase/xanthine dehydrogenase a/b hammerhead" evidence="1">
    <location>
        <begin position="190"/>
        <end position="277"/>
    </location>
</feature>
<dbReference type="AlphaFoldDB" id="A0A381VGC9"/>
<organism evidence="2">
    <name type="scientific">marine metagenome</name>
    <dbReference type="NCBI Taxonomy" id="408172"/>
    <lineage>
        <taxon>unclassified sequences</taxon>
        <taxon>metagenomes</taxon>
        <taxon>ecological metagenomes</taxon>
    </lineage>
</organism>
<dbReference type="Gene3D" id="3.30.365.10">
    <property type="entry name" value="Aldehyde oxidase/xanthine dehydrogenase, molybdopterin binding domain"/>
    <property type="match status" value="4"/>
</dbReference>
<dbReference type="InterPro" id="IPR000674">
    <property type="entry name" value="Ald_Oxase/Xan_DH_a/b"/>
</dbReference>
<accession>A0A381VGC9</accession>
<dbReference type="InterPro" id="IPR037165">
    <property type="entry name" value="AldOxase/xan_DH_Mopterin-bd_sf"/>
</dbReference>
<dbReference type="PANTHER" id="PTHR47495:SF2">
    <property type="entry name" value="ALDEHYDE DEHYDROGENASE"/>
    <property type="match status" value="1"/>
</dbReference>
<dbReference type="PIRSF" id="PIRSF036389">
    <property type="entry name" value="IOR_B"/>
    <property type="match status" value="1"/>
</dbReference>
<feature type="non-terminal residue" evidence="2">
    <location>
        <position position="1"/>
    </location>
</feature>
<evidence type="ECO:0000259" key="1">
    <source>
        <dbReference type="SMART" id="SM01008"/>
    </source>
</evidence>
<evidence type="ECO:0000313" key="2">
    <source>
        <dbReference type="EMBL" id="SVA38473.1"/>
    </source>
</evidence>
<dbReference type="SMART" id="SM01008">
    <property type="entry name" value="Ald_Xan_dh_C"/>
    <property type="match status" value="1"/>
</dbReference>
<sequence length="709" mass="77807">VLVGCSFSTQPTLSSTTQKEEHLGLWVKISSDNQIILTVPGVEMGQGIHTAHAMILAEEMEAKWGDISVVHAPVNPEFVADMPYGFVLGQGSTGSMSIVAWWDKLRFVGAGCRDILIKAASEEWQVPSKECKAKNSKVIHVPSNKELSYGQLATKASQIDPPSDPQFKSKLDYKLVGKSIPRVDIPSKINGSLKFGTDVRIPGMLYGAISQSPIFNGKVKSFDEAAAMKIKGVENVIQVESMEDGGTPGAGVVVLADSTWHAIKGLEALKVQFEGGKILGFNSKKIEEELDATLNDIGKSEITEKVYLDEEYSVQFLSHACIEPLNCTAIVKDDICEVWAPAQGINRVKEIAIDITGLDEEKVIVHTPHIGGSFGRKQDFNYFEITLKIATKVRKPVQLVWSREQDMRGGFFRPVNKSRIQVEMGDDGMPIKWNKQLAVPSIAANFRELSPLAIFDFDPPNIGGTVGDHFAAQMDYHDFSHPYEIPNADFEYSNVDLGIPVGPWRAVGHVHNTFYVESAIDEIAHKVNQDPLDYRLKLLANKPRHTKVMQLLAKKASWGKGIPKNHGRGIAMGVYMSGIAAQAIEISVNNRGKLKVERVDCVIDCGRYVNPNIIKSQVEGGIIMGLSSTISEKITVEKGQVVQGNFDEYKIIRMKDIPEINIHLIESNEKPGGIGETGNPPVAPALTNAIFAATGKRIRRLPIGKQKLV</sequence>
<dbReference type="SUPFAM" id="SSF56003">
    <property type="entry name" value="Molybdenum cofactor-binding domain"/>
    <property type="match status" value="2"/>
</dbReference>
<dbReference type="GO" id="GO:0016491">
    <property type="term" value="F:oxidoreductase activity"/>
    <property type="evidence" value="ECO:0007669"/>
    <property type="project" value="InterPro"/>
</dbReference>
<gene>
    <name evidence="2" type="ORF">METZ01_LOCUS91327</name>
</gene>
<name>A0A381VGC9_9ZZZZ</name>
<dbReference type="Pfam" id="PF02738">
    <property type="entry name" value="MoCoBD_1"/>
    <property type="match status" value="2"/>
</dbReference>
<proteinExistence type="predicted"/>